<feature type="signal peptide" evidence="1">
    <location>
        <begin position="1"/>
        <end position="27"/>
    </location>
</feature>
<organism evidence="2 3">
    <name type="scientific">Coprinellus micaceus</name>
    <name type="common">Glistening ink-cap mushroom</name>
    <name type="synonym">Coprinus micaceus</name>
    <dbReference type="NCBI Taxonomy" id="71717"/>
    <lineage>
        <taxon>Eukaryota</taxon>
        <taxon>Fungi</taxon>
        <taxon>Dikarya</taxon>
        <taxon>Basidiomycota</taxon>
        <taxon>Agaricomycotina</taxon>
        <taxon>Agaricomycetes</taxon>
        <taxon>Agaricomycetidae</taxon>
        <taxon>Agaricales</taxon>
        <taxon>Agaricineae</taxon>
        <taxon>Psathyrellaceae</taxon>
        <taxon>Coprinellus</taxon>
    </lineage>
</organism>
<comment type="caution">
    <text evidence="2">The sequence shown here is derived from an EMBL/GenBank/DDBJ whole genome shotgun (WGS) entry which is preliminary data.</text>
</comment>
<protein>
    <submittedName>
        <fullName evidence="2">Uncharacterized protein</fullName>
    </submittedName>
</protein>
<feature type="chain" id="PRO_5021460908" evidence="1">
    <location>
        <begin position="28"/>
        <end position="330"/>
    </location>
</feature>
<dbReference type="EMBL" id="QPFP01000003">
    <property type="protein sequence ID" value="TEB38500.1"/>
    <property type="molecule type" value="Genomic_DNA"/>
</dbReference>
<dbReference type="OrthoDB" id="2996166at2759"/>
<dbReference type="AlphaFoldDB" id="A0A4Y7TWE2"/>
<name>A0A4Y7TWE2_COPMI</name>
<keyword evidence="1" id="KW-0732">Signal</keyword>
<evidence type="ECO:0000313" key="3">
    <source>
        <dbReference type="Proteomes" id="UP000298030"/>
    </source>
</evidence>
<gene>
    <name evidence="2" type="ORF">FA13DRAFT_1786264</name>
</gene>
<proteinExistence type="predicted"/>
<keyword evidence="3" id="KW-1185">Reference proteome</keyword>
<reference evidence="2 3" key="1">
    <citation type="journal article" date="2019" name="Nat. Ecol. Evol.">
        <title>Megaphylogeny resolves global patterns of mushroom evolution.</title>
        <authorList>
            <person name="Varga T."/>
            <person name="Krizsan K."/>
            <person name="Foldi C."/>
            <person name="Dima B."/>
            <person name="Sanchez-Garcia M."/>
            <person name="Sanchez-Ramirez S."/>
            <person name="Szollosi G.J."/>
            <person name="Szarkandi J.G."/>
            <person name="Papp V."/>
            <person name="Albert L."/>
            <person name="Andreopoulos W."/>
            <person name="Angelini C."/>
            <person name="Antonin V."/>
            <person name="Barry K.W."/>
            <person name="Bougher N.L."/>
            <person name="Buchanan P."/>
            <person name="Buyck B."/>
            <person name="Bense V."/>
            <person name="Catcheside P."/>
            <person name="Chovatia M."/>
            <person name="Cooper J."/>
            <person name="Damon W."/>
            <person name="Desjardin D."/>
            <person name="Finy P."/>
            <person name="Geml J."/>
            <person name="Haridas S."/>
            <person name="Hughes K."/>
            <person name="Justo A."/>
            <person name="Karasinski D."/>
            <person name="Kautmanova I."/>
            <person name="Kiss B."/>
            <person name="Kocsube S."/>
            <person name="Kotiranta H."/>
            <person name="LaButti K.M."/>
            <person name="Lechner B.E."/>
            <person name="Liimatainen K."/>
            <person name="Lipzen A."/>
            <person name="Lukacs Z."/>
            <person name="Mihaltcheva S."/>
            <person name="Morgado L.N."/>
            <person name="Niskanen T."/>
            <person name="Noordeloos M.E."/>
            <person name="Ohm R.A."/>
            <person name="Ortiz-Santana B."/>
            <person name="Ovrebo C."/>
            <person name="Racz N."/>
            <person name="Riley R."/>
            <person name="Savchenko A."/>
            <person name="Shiryaev A."/>
            <person name="Soop K."/>
            <person name="Spirin V."/>
            <person name="Szebenyi C."/>
            <person name="Tomsovsky M."/>
            <person name="Tulloss R.E."/>
            <person name="Uehling J."/>
            <person name="Grigoriev I.V."/>
            <person name="Vagvolgyi C."/>
            <person name="Papp T."/>
            <person name="Martin F.M."/>
            <person name="Miettinen O."/>
            <person name="Hibbett D.S."/>
            <person name="Nagy L.G."/>
        </authorList>
    </citation>
    <scope>NUCLEOTIDE SEQUENCE [LARGE SCALE GENOMIC DNA]</scope>
    <source>
        <strain evidence="2 3">FP101781</strain>
    </source>
</reference>
<sequence length="330" mass="36951">MRDDYGLPARIAVVSLLLRLLLYLVTPCNQKIENAAALVLKSTTADPSRHIQSVPTMHHVIPSNNKATHYLPLYSDQERFSCPTFPRDPSVELASPQKRDSIINIVNVAWDLSILALLEGLSRVITPLSSVYCDSANHIVKNHLLHSTRYTFIWMPATHFFGAASNCGASYAVVFNIATQLEYTSLALSYFLLRFAETYTPLNDYRRFKLINLAYKFSNGGVTGVLLFDCDIRHAYRATEKTASSNLDAHHALWQTFPVCIWNGASTTYTLNVSGTLNLDVVLVNREAAVRYVREYAARRALRSALRDLPPTPTYFVTINPAVDLQPSPL</sequence>
<dbReference type="Proteomes" id="UP000298030">
    <property type="component" value="Unassembled WGS sequence"/>
</dbReference>
<evidence type="ECO:0000256" key="1">
    <source>
        <dbReference type="SAM" id="SignalP"/>
    </source>
</evidence>
<evidence type="ECO:0000313" key="2">
    <source>
        <dbReference type="EMBL" id="TEB38500.1"/>
    </source>
</evidence>
<accession>A0A4Y7TWE2</accession>